<dbReference type="OrthoDB" id="9797030at2"/>
<organism evidence="3 4">
    <name type="scientific">Leptospirillum ferrooxidans (strain C2-3)</name>
    <dbReference type="NCBI Taxonomy" id="1162668"/>
    <lineage>
        <taxon>Bacteria</taxon>
        <taxon>Pseudomonadati</taxon>
        <taxon>Nitrospirota</taxon>
        <taxon>Nitrospiria</taxon>
        <taxon>Nitrospirales</taxon>
        <taxon>Nitrospiraceae</taxon>
        <taxon>Leptospirillum</taxon>
    </lineage>
</organism>
<proteinExistence type="predicted"/>
<dbReference type="eggNOG" id="COG4249">
    <property type="taxonomic scope" value="Bacteria"/>
</dbReference>
<evidence type="ECO:0000313" key="4">
    <source>
        <dbReference type="Proteomes" id="UP000007382"/>
    </source>
</evidence>
<dbReference type="STRING" id="1162668.LFE_1540"/>
<dbReference type="Gene3D" id="1.25.40.10">
    <property type="entry name" value="Tetratricopeptide repeat domain"/>
    <property type="match status" value="1"/>
</dbReference>
<dbReference type="GO" id="GO:0006508">
    <property type="term" value="P:proteolysis"/>
    <property type="evidence" value="ECO:0007669"/>
    <property type="project" value="InterPro"/>
</dbReference>
<evidence type="ECO:0000259" key="2">
    <source>
        <dbReference type="Pfam" id="PF00656"/>
    </source>
</evidence>
<dbReference type="InterPro" id="IPR011990">
    <property type="entry name" value="TPR-like_helical_dom_sf"/>
</dbReference>
<dbReference type="PATRIC" id="fig|1162668.3.peg.1827"/>
<gene>
    <name evidence="3" type="ordered locus">LFE_1540</name>
</gene>
<dbReference type="InterPro" id="IPR050767">
    <property type="entry name" value="Sel1_AlgK"/>
</dbReference>
<dbReference type="InterPro" id="IPR011600">
    <property type="entry name" value="Pept_C14_caspase"/>
</dbReference>
<dbReference type="EMBL" id="AP012342">
    <property type="protein sequence ID" value="BAM07222.1"/>
    <property type="molecule type" value="Genomic_DNA"/>
</dbReference>
<reference evidence="3 4" key="1">
    <citation type="journal article" date="2012" name="J. Bacteriol.">
        <title>Complete Genome Sequence of Leptospirillum ferrooxidans Strain C2-3, Isolated from a Fresh Volcanic Ash Deposit on the Island of Miyake, Japan.</title>
        <authorList>
            <person name="Fujimura R."/>
            <person name="Sato Y."/>
            <person name="Nishizawa T."/>
            <person name="Oshima K."/>
            <person name="Kim S.-W."/>
            <person name="Hattori M."/>
            <person name="Kamijo T."/>
            <person name="Ohta H."/>
        </authorList>
    </citation>
    <scope>NUCLEOTIDE SEQUENCE [LARGE SCALE GENOMIC DNA]</scope>
    <source>
        <strain evidence="3 4">C2-3</strain>
    </source>
</reference>
<keyword evidence="4" id="KW-1185">Reference proteome</keyword>
<dbReference type="PANTHER" id="PTHR11102:SF160">
    <property type="entry name" value="ERAD-ASSOCIATED E3 UBIQUITIN-PROTEIN LIGASE COMPONENT HRD3"/>
    <property type="match status" value="1"/>
</dbReference>
<accession>I0IPM3</accession>
<dbReference type="SUPFAM" id="SSF52129">
    <property type="entry name" value="Caspase-like"/>
    <property type="match status" value="1"/>
</dbReference>
<feature type="domain" description="Peptidase C14 caspase" evidence="2">
    <location>
        <begin position="279"/>
        <end position="496"/>
    </location>
</feature>
<dbReference type="AlphaFoldDB" id="I0IPM3"/>
<evidence type="ECO:0000256" key="1">
    <source>
        <dbReference type="SAM" id="MobiDB-lite"/>
    </source>
</evidence>
<feature type="compositionally biased region" description="Polar residues" evidence="1">
    <location>
        <begin position="488"/>
        <end position="501"/>
    </location>
</feature>
<dbReference type="HOGENOM" id="CLU_533998_0_0_0"/>
<feature type="region of interest" description="Disordered" evidence="1">
    <location>
        <begin position="488"/>
        <end position="510"/>
    </location>
</feature>
<dbReference type="Gene3D" id="3.40.50.1460">
    <property type="match status" value="1"/>
</dbReference>
<dbReference type="SMART" id="SM00671">
    <property type="entry name" value="SEL1"/>
    <property type="match status" value="4"/>
</dbReference>
<dbReference type="Proteomes" id="UP000007382">
    <property type="component" value="Chromosome"/>
</dbReference>
<sequence length="510" mass="56983">MDIDCISFSYRIFFLMLSGRVSDSLCCLIGKTFPFVIALLLFSSCTTPSAASHHTEMRSLLFHKKYSALFLLSRKNALNGDPESEFIQGYLREYGLGTSVNQKKAVFWYEKAASHGNREAMNNLGVLYSHGLGVRKSNRQAIEWFSRSARLKNPAAYNNLALLLEEKGGSHDKREAARYFLLSAKGGDADAMNNLGLVYMRGDGVPVDREKARFWFQKAADHGLLEAKKNIDFLRPRRSPPYDPKPSIVTPDGINRTPIESWIQNLDPAQQVKAHKSWVAVIIGVDHYLLKGVPSAEFADNDARSMAAFLKKMGWSTILLENGDASYFAVKNRILVWKGYPLHRFLVYFSGHGTLSSSGSPGLAPSDILPTGEGAIPLKTLKNWISQSAAQKKYLMVDACFSGGKRFFFPKGTRPLISVRRQSSDPIDLLEFDASQRNQESHVDPVAHHGLFTEIFLEAVRRYLPDPKWSDVSRELLSRLPFEARSNGFDQTPSIRPSNSPLLPGYIGAP</sequence>
<dbReference type="InterPro" id="IPR029030">
    <property type="entry name" value="Caspase-like_dom_sf"/>
</dbReference>
<protein>
    <recommendedName>
        <fullName evidence="2">Peptidase C14 caspase domain-containing protein</fullName>
    </recommendedName>
</protein>
<dbReference type="InterPro" id="IPR006597">
    <property type="entry name" value="Sel1-like"/>
</dbReference>
<evidence type="ECO:0000313" key="3">
    <source>
        <dbReference type="EMBL" id="BAM07222.1"/>
    </source>
</evidence>
<dbReference type="Pfam" id="PF00656">
    <property type="entry name" value="Peptidase_C14"/>
    <property type="match status" value="1"/>
</dbReference>
<dbReference type="SUPFAM" id="SSF81901">
    <property type="entry name" value="HCP-like"/>
    <property type="match status" value="1"/>
</dbReference>
<dbReference type="KEGG" id="lfc:LFE_1540"/>
<dbReference type="PANTHER" id="PTHR11102">
    <property type="entry name" value="SEL-1-LIKE PROTEIN"/>
    <property type="match status" value="1"/>
</dbReference>
<dbReference type="GO" id="GO:0004197">
    <property type="term" value="F:cysteine-type endopeptidase activity"/>
    <property type="evidence" value="ECO:0007669"/>
    <property type="project" value="InterPro"/>
</dbReference>
<reference evidence="4" key="2">
    <citation type="submission" date="2012-03" db="EMBL/GenBank/DDBJ databases">
        <title>The complete genome sequence of the pioneer microbe on fresh volcanic deposit, Leptospirillum ferrooxidans strain C2-3.</title>
        <authorList>
            <person name="Fujimura R."/>
            <person name="Sato Y."/>
            <person name="Nishizawa T."/>
            <person name="Nanba K."/>
            <person name="Oshima K."/>
            <person name="Hattori M."/>
            <person name="Kamijo T."/>
            <person name="Ohta H."/>
        </authorList>
    </citation>
    <scope>NUCLEOTIDE SEQUENCE [LARGE SCALE GENOMIC DNA]</scope>
    <source>
        <strain evidence="4">C2-3</strain>
    </source>
</reference>
<name>I0IPM3_LEPFC</name>
<dbReference type="Pfam" id="PF08238">
    <property type="entry name" value="Sel1"/>
    <property type="match status" value="4"/>
</dbReference>
<dbReference type="RefSeq" id="WP_014449709.1">
    <property type="nucleotide sequence ID" value="NC_017094.1"/>
</dbReference>
<dbReference type="eggNOG" id="COG0790">
    <property type="taxonomic scope" value="Bacteria"/>
</dbReference>